<dbReference type="Proteomes" id="UP000194236">
    <property type="component" value="Unassembled WGS sequence"/>
</dbReference>
<evidence type="ECO:0000313" key="7">
    <source>
        <dbReference type="Proteomes" id="UP000194236"/>
    </source>
</evidence>
<evidence type="ECO:0000313" key="6">
    <source>
        <dbReference type="EMBL" id="OTF72876.1"/>
    </source>
</evidence>
<protein>
    <submittedName>
        <fullName evidence="6">Vacuolar protein sorting 18-like protein</fullName>
    </submittedName>
</protein>
<comment type="caution">
    <text evidence="6">The sequence shown here is derived from an EMBL/GenBank/DDBJ whole genome shotgun (WGS) entry which is preliminary data.</text>
</comment>
<keyword evidence="7" id="KW-1185">Reference proteome</keyword>
<dbReference type="GO" id="GO:0007032">
    <property type="term" value="P:endosome organization"/>
    <property type="evidence" value="ECO:0007669"/>
    <property type="project" value="TreeGrafter"/>
</dbReference>
<comment type="subcellular location">
    <subcellularLocation>
        <location evidence="1">Late endosome membrane</location>
        <topology evidence="1">Peripheral membrane protein</topology>
        <orientation evidence="1">Cytoplasmic side</orientation>
    </subcellularLocation>
</comment>
<evidence type="ECO:0000256" key="2">
    <source>
        <dbReference type="ARBA" id="ARBA00022723"/>
    </source>
</evidence>
<dbReference type="EMBL" id="MUJZ01054207">
    <property type="protein sequence ID" value="OTF72876.1"/>
    <property type="molecule type" value="Genomic_DNA"/>
</dbReference>
<reference evidence="6 7" key="1">
    <citation type="submission" date="2017-03" db="EMBL/GenBank/DDBJ databases">
        <title>Genome Survey of Euroglyphus maynei.</title>
        <authorList>
            <person name="Arlian L.G."/>
            <person name="Morgan M.S."/>
            <person name="Rider S.D."/>
        </authorList>
    </citation>
    <scope>NUCLEOTIDE SEQUENCE [LARGE SCALE GENOMIC DNA]</scope>
    <source>
        <strain evidence="6">Arlian Lab</strain>
        <tissue evidence="6">Whole body</tissue>
    </source>
</reference>
<dbReference type="OrthoDB" id="1845386at2759"/>
<keyword evidence="2" id="KW-0479">Metal-binding</keyword>
<proteinExistence type="predicted"/>
<evidence type="ECO:0000256" key="1">
    <source>
        <dbReference type="ARBA" id="ARBA00004492"/>
    </source>
</evidence>
<evidence type="ECO:0000256" key="4">
    <source>
        <dbReference type="ARBA" id="ARBA00022833"/>
    </source>
</evidence>
<evidence type="ECO:0000259" key="5">
    <source>
        <dbReference type="Pfam" id="PF05131"/>
    </source>
</evidence>
<accession>A0A1Y3AZP3</accession>
<dbReference type="GO" id="GO:0031902">
    <property type="term" value="C:late endosome membrane"/>
    <property type="evidence" value="ECO:0007669"/>
    <property type="project" value="UniProtKB-SubCell"/>
</dbReference>
<dbReference type="AlphaFoldDB" id="A0A1Y3AZP3"/>
<dbReference type="PANTHER" id="PTHR23323">
    <property type="entry name" value="VACUOLAR PROTEIN SORTING-ASSOCIATED PROTEIN"/>
    <property type="match status" value="1"/>
</dbReference>
<dbReference type="GO" id="GO:0007040">
    <property type="term" value="P:lysosome organization"/>
    <property type="evidence" value="ECO:0007669"/>
    <property type="project" value="TreeGrafter"/>
</dbReference>
<dbReference type="InterPro" id="IPR007810">
    <property type="entry name" value="Pep3/Vps18_beta-prop"/>
</dbReference>
<dbReference type="Pfam" id="PF05131">
    <property type="entry name" value="Pep3_Vps18"/>
    <property type="match status" value="1"/>
</dbReference>
<gene>
    <name evidence="6" type="ORF">BLA29_003790</name>
</gene>
<keyword evidence="4" id="KW-0862">Zinc</keyword>
<dbReference type="PANTHER" id="PTHR23323:SF26">
    <property type="entry name" value="VACUOLAR PROTEIN SORTING-ASSOCIATED PROTEIN 18 HOMOLOG"/>
    <property type="match status" value="1"/>
</dbReference>
<dbReference type="GO" id="GO:0030897">
    <property type="term" value="C:HOPS complex"/>
    <property type="evidence" value="ECO:0007669"/>
    <property type="project" value="TreeGrafter"/>
</dbReference>
<dbReference type="GO" id="GO:0030674">
    <property type="term" value="F:protein-macromolecule adaptor activity"/>
    <property type="evidence" value="ECO:0007669"/>
    <property type="project" value="TreeGrafter"/>
</dbReference>
<dbReference type="PROSITE" id="PS51257">
    <property type="entry name" value="PROKAR_LIPOPROTEIN"/>
    <property type="match status" value="1"/>
</dbReference>
<organism evidence="6 7">
    <name type="scientific">Euroglyphus maynei</name>
    <name type="common">Mayne's house dust mite</name>
    <dbReference type="NCBI Taxonomy" id="6958"/>
    <lineage>
        <taxon>Eukaryota</taxon>
        <taxon>Metazoa</taxon>
        <taxon>Ecdysozoa</taxon>
        <taxon>Arthropoda</taxon>
        <taxon>Chelicerata</taxon>
        <taxon>Arachnida</taxon>
        <taxon>Acari</taxon>
        <taxon>Acariformes</taxon>
        <taxon>Sarcoptiformes</taxon>
        <taxon>Astigmata</taxon>
        <taxon>Psoroptidia</taxon>
        <taxon>Analgoidea</taxon>
        <taxon>Pyroglyphidae</taxon>
        <taxon>Pyroglyphinae</taxon>
        <taxon>Euroglyphus</taxon>
    </lineage>
</organism>
<dbReference type="GO" id="GO:0048284">
    <property type="term" value="P:organelle fusion"/>
    <property type="evidence" value="ECO:0007669"/>
    <property type="project" value="TreeGrafter"/>
</dbReference>
<feature type="domain" description="Pep3/Vps18 beta-propeller" evidence="5">
    <location>
        <begin position="7"/>
        <end position="215"/>
    </location>
</feature>
<sequence length="525" mass="62461">MKNFDICILIATRNFIYQYIGKITQPSTTPIIGSCGSSNSITDSNQSIDGQPYLYQIIQSTNSRRSFKEMPGYIPVTKLDLFQPSSTISTAVDQPLSFGWLTEPGIFYGDIDNEQKIFDNATVIMYSDLNQSIVEKDHQSSNNQGQQQLSMPKSLALTRFHLMLLYGQKLSVYCVLNRELIWEDRFLGEPAENLVKDPIRNTIWSYTKNSVYRYRINQEDRNIWEIYLKRKDFEQAKRYARNDLIKMDRTICEEALYHFANKDYKKSAKLFTQTQSISFEEIALKFIELRDENQDALKEFLLNKLERLSTTVTAEKHQTQIIILLLWLFELMLNQLSRLQSSAKDSSITDDDDGEKLKYEQEQQVVEQCLKRLISNANYRQSFRSNRKIFYNLLLNHDNWEMLEYFAEEINDFDCLLEHYCRRNDYRQMIQLMRREECLEYYYQYSPILIKYLPKELIDCLIPLASELDMKRLIPSLVHFDHFDDDNRNDDYDESRHRQCKEILRFLEFCVYELKINDSMRQQQC</sequence>
<dbReference type="GO" id="GO:0008333">
    <property type="term" value="P:endosome to lysosome transport"/>
    <property type="evidence" value="ECO:0007669"/>
    <property type="project" value="TreeGrafter"/>
</dbReference>
<name>A0A1Y3AZP3_EURMA</name>
<keyword evidence="3" id="KW-0863">Zinc-finger</keyword>
<dbReference type="GO" id="GO:0006904">
    <property type="term" value="P:vesicle docking involved in exocytosis"/>
    <property type="evidence" value="ECO:0007669"/>
    <property type="project" value="TreeGrafter"/>
</dbReference>
<dbReference type="GO" id="GO:0008270">
    <property type="term" value="F:zinc ion binding"/>
    <property type="evidence" value="ECO:0007669"/>
    <property type="project" value="UniProtKB-KW"/>
</dbReference>
<evidence type="ECO:0000256" key="3">
    <source>
        <dbReference type="ARBA" id="ARBA00022771"/>
    </source>
</evidence>